<organism evidence="1 2">
    <name type="scientific">Fusarium torulosum</name>
    <dbReference type="NCBI Taxonomy" id="33205"/>
    <lineage>
        <taxon>Eukaryota</taxon>
        <taxon>Fungi</taxon>
        <taxon>Dikarya</taxon>
        <taxon>Ascomycota</taxon>
        <taxon>Pezizomycotina</taxon>
        <taxon>Sordariomycetes</taxon>
        <taxon>Hypocreomycetidae</taxon>
        <taxon>Hypocreales</taxon>
        <taxon>Nectriaceae</taxon>
        <taxon>Fusarium</taxon>
    </lineage>
</organism>
<protein>
    <submittedName>
        <fullName evidence="1">Uncharacterized protein</fullName>
    </submittedName>
</protein>
<comment type="caution">
    <text evidence="1">The sequence shown here is derived from an EMBL/GenBank/DDBJ whole genome shotgun (WGS) entry which is preliminary data.</text>
</comment>
<evidence type="ECO:0000313" key="2">
    <source>
        <dbReference type="Proteomes" id="UP001187734"/>
    </source>
</evidence>
<name>A0AAE8MPQ1_9HYPO</name>
<accession>A0AAE8MPQ1</accession>
<keyword evidence="2" id="KW-1185">Reference proteome</keyword>
<reference evidence="1" key="1">
    <citation type="submission" date="2018-03" db="EMBL/GenBank/DDBJ databases">
        <authorList>
            <person name="Guldener U."/>
        </authorList>
    </citation>
    <scope>NUCLEOTIDE SEQUENCE</scope>
</reference>
<proteinExistence type="predicted"/>
<sequence>MDIRAADTTGVDLDIYFTICPSAGSEVVIDKAGGHLTATK</sequence>
<dbReference type="EMBL" id="ONZP01001071">
    <property type="protein sequence ID" value="SPJ93208.1"/>
    <property type="molecule type" value="Genomic_DNA"/>
</dbReference>
<evidence type="ECO:0000313" key="1">
    <source>
        <dbReference type="EMBL" id="SPJ93208.1"/>
    </source>
</evidence>
<gene>
    <name evidence="1" type="ORF">FTOL_13814</name>
</gene>
<dbReference type="AlphaFoldDB" id="A0AAE8MPQ1"/>
<dbReference type="Proteomes" id="UP001187734">
    <property type="component" value="Unassembled WGS sequence"/>
</dbReference>